<dbReference type="EMBL" id="RCZA01000002">
    <property type="protein sequence ID" value="TPG86462.1"/>
    <property type="molecule type" value="Genomic_DNA"/>
</dbReference>
<reference evidence="2 3" key="1">
    <citation type="journal article" date="2019" name="Environ. Microbiol.">
        <title>Species interactions and distinct microbial communities in high Arctic permafrost affected cryosols are associated with the CH4 and CO2 gas fluxes.</title>
        <authorList>
            <person name="Altshuler I."/>
            <person name="Hamel J."/>
            <person name="Turney S."/>
            <person name="Magnuson E."/>
            <person name="Levesque R."/>
            <person name="Greer C."/>
            <person name="Whyte L.G."/>
        </authorList>
    </citation>
    <scope>NUCLEOTIDE SEQUENCE [LARGE SCALE GENOMIC DNA]</scope>
    <source>
        <strain evidence="2 3">OWC5</strain>
    </source>
</reference>
<accession>A0A502IL22</accession>
<sequence length="1110" mass="123855">MTELYGFRSSAVSVLAGNGKSTVFEHMEIVKSVTPAPLLTMSKHNLDMLKSFTPIMPVWLDKALPEQRVEARRRVEASVTAHTALNDAMAGVKALKEFAEPLLKKRISEFFDLDLDVNKTWIELTPSSRLFSSPQSEYFTLLEAALHNFEEEEARPSHFYRTEIFTYEPLKTGVRKRVSMSTGRFIELCRELNLGQQYQAHIKAVLKWDDVVAQGKWRDVFVGYHKAALMAASQIALLKDDIEPKHHHALMEIISGNKSVRVDGKRVWSRSLSFMGMTLHRCIIFELAEPDDQSALDKLWPLADAGSQKGLIAYLPDDPDHPVKYYPSLSAFKARLISQFSRKNPGASQSSEAPTDYQNFFSRFVKHKDRAKYFTSFTELVPREFPRHMTIKRRQKQTPDFLLQLRVLDPSGDPWHQAFDIWTTLFREYKAQLLLDARSQAVPTEDADASGRQGLVVQLLDMGLTMLTLASFLVPPVGLVMLGVTAVQLMNEVLEGVEDLSLGDKEAGWRHIAGVLDNLITMGASIPAFELLTAPAHAEFNAIELANGQKRLWKPDLAVYRSDVSLKGHVPNAQGQYRIADRHYVRVEDDVFEKRLDPVIGKWRIQHPKKPQAYQPILEADTAGNWQHTLDRTVNQPALDASVTEVTDQDAGREWVAESDVAPVQPLPVSSQGISNATYKRYAVKASDIAGLTPSKGIFRSTDGQQFYIRNIDGKGKVAVYSIRNSFNLNADIVDVNIVDPNTNRATELRLWQVAPDQWQPLSLRGGNNAVSFDSAQSFTSSSGENLAIATADTMAFGSPVFTRKQLPNGLWEPVIAVGEQRYPGNVPLDWGRPHQGLPFTAEQTNIRQALSVPEFSRVTINTNLFEAGKVRYSSSVAKQLANRQGGSRFVFEMQRMRYSGAVEGEFNAIKIVDIEAGEIPDQSNAVSGYWAPQGGYVDIPVHPGWAEPDYVFTPGFGGCSLVVDQLEENVLRVRHVEGGKEDAQYNSLPGGEHGWGQAAAMEYYDYGIAADQNNNADTLLGGFAFMKYDRRTKVWNIHYQSLQGTPNITRYSVAKPGLFGQSDSYVAVYEPSKVRKTMAIQVVTAKVPVGQKEAHAGDPLRIEDAKSFA</sequence>
<dbReference type="Proteomes" id="UP000320914">
    <property type="component" value="Unassembled WGS sequence"/>
</dbReference>
<dbReference type="Pfam" id="PF20178">
    <property type="entry name" value="ToxA_N"/>
    <property type="match status" value="1"/>
</dbReference>
<evidence type="ECO:0000313" key="2">
    <source>
        <dbReference type="EMBL" id="TPG86462.1"/>
    </source>
</evidence>
<comment type="caution">
    <text evidence="2">The sequence shown here is derived from an EMBL/GenBank/DDBJ whole genome shotgun (WGS) entry which is preliminary data.</text>
</comment>
<dbReference type="RefSeq" id="WP_140677065.1">
    <property type="nucleotide sequence ID" value="NZ_RCZA01000002.1"/>
</dbReference>
<proteinExistence type="predicted"/>
<feature type="domain" description="Dermonecrotic toxin N-terminal" evidence="1">
    <location>
        <begin position="90"/>
        <end position="366"/>
    </location>
</feature>
<protein>
    <recommendedName>
        <fullName evidence="1">Dermonecrotic toxin N-terminal domain-containing protein</fullName>
    </recommendedName>
</protein>
<organism evidence="2 3">
    <name type="scientific">Pseudomonas mandelii</name>
    <dbReference type="NCBI Taxonomy" id="75612"/>
    <lineage>
        <taxon>Bacteria</taxon>
        <taxon>Pseudomonadati</taxon>
        <taxon>Pseudomonadota</taxon>
        <taxon>Gammaproteobacteria</taxon>
        <taxon>Pseudomonadales</taxon>
        <taxon>Pseudomonadaceae</taxon>
        <taxon>Pseudomonas</taxon>
    </lineage>
</organism>
<evidence type="ECO:0000259" key="1">
    <source>
        <dbReference type="Pfam" id="PF20178"/>
    </source>
</evidence>
<dbReference type="AlphaFoldDB" id="A0A502IL22"/>
<gene>
    <name evidence="2" type="ORF">EAH74_06290</name>
</gene>
<dbReference type="InterPro" id="IPR046673">
    <property type="entry name" value="ToxA_N"/>
</dbReference>
<name>A0A502IL22_9PSED</name>
<evidence type="ECO:0000313" key="3">
    <source>
        <dbReference type="Proteomes" id="UP000320914"/>
    </source>
</evidence>